<keyword evidence="9 17" id="KW-0862">Zinc</keyword>
<dbReference type="CDD" id="cd03271">
    <property type="entry name" value="ABC_UvrA_II"/>
    <property type="match status" value="1"/>
</dbReference>
<evidence type="ECO:0000256" key="7">
    <source>
        <dbReference type="ARBA" id="ARBA00022769"/>
    </source>
</evidence>
<dbReference type="SUPFAM" id="SSF52540">
    <property type="entry name" value="P-loop containing nucleoside triphosphate hydrolases"/>
    <property type="match status" value="2"/>
</dbReference>
<dbReference type="PROSITE" id="PS50893">
    <property type="entry name" value="ABC_TRANSPORTER_2"/>
    <property type="match status" value="1"/>
</dbReference>
<dbReference type="InterPro" id="IPR041552">
    <property type="entry name" value="UvrA_DNA-bd"/>
</dbReference>
<feature type="domain" description="ABC transporter" evidence="19">
    <location>
        <begin position="607"/>
        <end position="937"/>
    </location>
</feature>
<evidence type="ECO:0000256" key="1">
    <source>
        <dbReference type="ARBA" id="ARBA00004496"/>
    </source>
</evidence>
<proteinExistence type="inferred from homology"/>
<feature type="binding site" evidence="17">
    <location>
        <begin position="31"/>
        <end position="38"/>
    </location>
    <ligand>
        <name>ATP</name>
        <dbReference type="ChEBI" id="CHEBI:30616"/>
    </ligand>
</feature>
<evidence type="ECO:0000256" key="14">
    <source>
        <dbReference type="ARBA" id="ARBA00038000"/>
    </source>
</evidence>
<dbReference type="EMBL" id="RFFL01000004">
    <property type="protein sequence ID" value="RMI01989.1"/>
    <property type="molecule type" value="Genomic_DNA"/>
</dbReference>
<dbReference type="Pfam" id="PF17755">
    <property type="entry name" value="UvrA_DNA-bind"/>
    <property type="match status" value="1"/>
</dbReference>
<dbReference type="Gene3D" id="1.10.8.280">
    <property type="entry name" value="ABC transporter ATPase domain-like"/>
    <property type="match status" value="1"/>
</dbReference>
<dbReference type="InterPro" id="IPR017871">
    <property type="entry name" value="ABC_transporter-like_CS"/>
</dbReference>
<gene>
    <name evidence="17 20" type="primary">uvrA</name>
    <name evidence="20" type="ORF">EA795_07125</name>
</gene>
<feature type="zinc finger region" description="C4-type" evidence="17">
    <location>
        <begin position="740"/>
        <end position="766"/>
    </location>
</feature>
<feature type="compositionally biased region" description="Basic and acidic residues" evidence="18">
    <location>
        <begin position="939"/>
        <end position="949"/>
    </location>
</feature>
<evidence type="ECO:0000256" key="16">
    <source>
        <dbReference type="ARBA" id="ARBA00042156"/>
    </source>
</evidence>
<comment type="similarity">
    <text evidence="14 17">Belongs to the ABC transporter superfamily. UvrA family.</text>
</comment>
<dbReference type="PANTHER" id="PTHR43152">
    <property type="entry name" value="UVRABC SYSTEM PROTEIN A"/>
    <property type="match status" value="1"/>
</dbReference>
<evidence type="ECO:0000256" key="2">
    <source>
        <dbReference type="ARBA" id="ARBA00022490"/>
    </source>
</evidence>
<comment type="caution">
    <text evidence="20">The sequence shown here is derived from an EMBL/GenBank/DDBJ whole genome shotgun (WGS) entry which is preliminary data.</text>
</comment>
<evidence type="ECO:0000256" key="15">
    <source>
        <dbReference type="ARBA" id="ARBA00039316"/>
    </source>
</evidence>
<comment type="subunit">
    <text evidence="17">Forms a heterotetramer with UvrB during the search for lesions.</text>
</comment>
<keyword evidence="8 17" id="KW-0863">Zinc-finger</keyword>
<comment type="subcellular location">
    <subcellularLocation>
        <location evidence="1 17">Cytoplasm</location>
    </subcellularLocation>
</comment>
<dbReference type="Gene3D" id="3.30.1490.20">
    <property type="entry name" value="ATP-grasp fold, A domain"/>
    <property type="match status" value="1"/>
</dbReference>
<keyword evidence="12 17" id="KW-0238">DNA-binding</keyword>
<evidence type="ECO:0000256" key="5">
    <source>
        <dbReference type="ARBA" id="ARBA00022741"/>
    </source>
</evidence>
<keyword evidence="17" id="KW-0742">SOS response</keyword>
<organism evidence="20 21">
    <name type="scientific">Stutzerimonas nitrititolerans</name>
    <dbReference type="NCBI Taxonomy" id="2482751"/>
    <lineage>
        <taxon>Bacteria</taxon>
        <taxon>Pseudomonadati</taxon>
        <taxon>Pseudomonadota</taxon>
        <taxon>Gammaproteobacteria</taxon>
        <taxon>Pseudomonadales</taxon>
        <taxon>Pseudomonadaceae</taxon>
        <taxon>Stutzerimonas</taxon>
    </lineage>
</organism>
<dbReference type="PANTHER" id="PTHR43152:SF3">
    <property type="entry name" value="UVRABC SYSTEM PROTEIN A"/>
    <property type="match status" value="1"/>
</dbReference>
<name>A0ABX9V7H8_9GAMM</name>
<dbReference type="GeneID" id="84608802"/>
<keyword evidence="6 17" id="KW-0227">DNA damage</keyword>
<keyword evidence="5 17" id="KW-0547">Nucleotide-binding</keyword>
<feature type="binding site" evidence="17">
    <location>
        <begin position="640"/>
        <end position="647"/>
    </location>
    <ligand>
        <name>ATP</name>
        <dbReference type="ChEBI" id="CHEBI:30616"/>
    </ligand>
</feature>
<dbReference type="PROSITE" id="PS00211">
    <property type="entry name" value="ABC_TRANSPORTER_1"/>
    <property type="match status" value="2"/>
</dbReference>
<evidence type="ECO:0000256" key="10">
    <source>
        <dbReference type="ARBA" id="ARBA00022840"/>
    </source>
</evidence>
<sequence>MDKILIRGARTHNLKNIDLTLPRDKLIVITGLSGSGKSSLAFDTLYAEGQRRYVESLSAYARQFLSMMEKPDVDTIEGLSPAISIEQKSTSHNPRSTVGTITEIYDYLRLLYARVGTPRCPDHDAPLEAQTVSQMVDQVLALPEGSKLMLLAPVIRERKGEHLAVFDELRAQGFVRARVNGKLYELDELPKLDKQKKHSIDVVVDRFKVRGDLQQRLAESFETALKLADGIALVAPMEDDDDAEEMIFSARFACPICGHSISELEPKLFSFNNPAGACPTCDGLGAKQFFDAKRLVNGELTLAEGAIRGWDRRNVYYFQMLGSLASHYGFSLDEPFDSLPEKHQQCILRGSGKESVDFRYLNDRGDIVKRSHPFEGIIPNLERRYRETESNSVREELAKYLSTQPCPECRGTRLRREARHVWVGDKTLPAVTTLPIGDAAEYFGGLTLSGRRGEIADKILKEIGERLQFLVNVGLDYLTLDRSADTLSGGEAQRIRLASQIGAGLVGVMYILDEPSIGLHQRDNERLLGTLRHLRDIGNTVIVVEHDEDAIRLADYVLDIGPGAGVHGGQIVAEGTPDEVMANPASLTGGYLSGRVKIRYPAKRTPRDAGKLLKLKGARGNNLRNVDLEIPVGLLTCITGVSGSGKSTLINNTLFPITATALNGATTLEVAAHDSFDGLQHLDKVVDIDQSPIGRTPRSNPATYTGLFTPIRELFAGVPEARSRGYGPGRFSFNVKGGRCEACQGDGVIKVEMHFLPDIYVPCDVCKGKRYNRETLEVKYKGKSITEVLDMTIEEAREFFDPVPAVARKLQTLMDVGLSYIKLGQSATTLSGGEAQRVKLSRELSKRDTGKTLYILDEPTTGLHFADIQQLLDVLHRLRDHGNTVVVIEHNLDVIKTADWLVDLGPEGGSKGGQIIATGTPEEVAEMPQSHTGHFLKPLLERDRGQATK</sequence>
<dbReference type="RefSeq" id="WP_122076349.1">
    <property type="nucleotide sequence ID" value="NZ_RFFL01000004.1"/>
</dbReference>
<dbReference type="Gene3D" id="1.20.1580.10">
    <property type="entry name" value="ABC transporter ATPase like domain"/>
    <property type="match status" value="2"/>
</dbReference>
<accession>A0ABX9V7H8</accession>
<keyword evidence="2 17" id="KW-0963">Cytoplasm</keyword>
<keyword evidence="10 17" id="KW-0067">ATP-binding</keyword>
<dbReference type="InterPro" id="IPR041102">
    <property type="entry name" value="UvrA_inter"/>
</dbReference>
<evidence type="ECO:0000313" key="20">
    <source>
        <dbReference type="EMBL" id="RMI01989.1"/>
    </source>
</evidence>
<dbReference type="NCBIfam" id="TIGR00630">
    <property type="entry name" value="uvra"/>
    <property type="match status" value="1"/>
</dbReference>
<evidence type="ECO:0000256" key="8">
    <source>
        <dbReference type="ARBA" id="ARBA00022771"/>
    </source>
</evidence>
<keyword evidence="21" id="KW-1185">Reference proteome</keyword>
<dbReference type="CDD" id="cd03270">
    <property type="entry name" value="ABC_UvrA_I"/>
    <property type="match status" value="1"/>
</dbReference>
<dbReference type="InterPro" id="IPR004602">
    <property type="entry name" value="UvrA"/>
</dbReference>
<evidence type="ECO:0000256" key="13">
    <source>
        <dbReference type="ARBA" id="ARBA00023204"/>
    </source>
</evidence>
<reference evidence="20 21" key="1">
    <citation type="submission" date="2018-10" db="EMBL/GenBank/DDBJ databases">
        <title>Pseudomonas sp. GL14 genome.</title>
        <authorList>
            <person name="Peng J."/>
            <person name="Liu Z.-P."/>
        </authorList>
    </citation>
    <scope>NUCLEOTIDE SEQUENCE [LARGE SCALE GENOMIC DNA]</scope>
    <source>
        <strain evidence="20 21">GL14</strain>
    </source>
</reference>
<dbReference type="Gene3D" id="3.40.50.300">
    <property type="entry name" value="P-loop containing nucleotide triphosphate hydrolases"/>
    <property type="match status" value="2"/>
</dbReference>
<feature type="zinc finger region" description="C4-type" evidence="17">
    <location>
        <begin position="254"/>
        <end position="281"/>
    </location>
</feature>
<dbReference type="HAMAP" id="MF_00205">
    <property type="entry name" value="UvrA"/>
    <property type="match status" value="1"/>
</dbReference>
<keyword evidence="3 17" id="KW-0479">Metal-binding</keyword>
<feature type="region of interest" description="Disordered" evidence="18">
    <location>
        <begin position="925"/>
        <end position="949"/>
    </location>
</feature>
<evidence type="ECO:0000256" key="17">
    <source>
        <dbReference type="HAMAP-Rule" id="MF_00205"/>
    </source>
</evidence>
<evidence type="ECO:0000256" key="6">
    <source>
        <dbReference type="ARBA" id="ARBA00022763"/>
    </source>
</evidence>
<dbReference type="InterPro" id="IPR027417">
    <property type="entry name" value="P-loop_NTPase"/>
</dbReference>
<keyword evidence="7 17" id="KW-0228">DNA excision</keyword>
<comment type="function">
    <text evidence="17">The UvrABC repair system catalyzes the recognition and processing of DNA lesions. UvrA is an ATPase and a DNA-binding protein. A damage recognition complex composed of 2 UvrA and 2 UvrB subunits scans DNA for abnormalities. When the presence of a lesion has been verified by UvrB, the UvrA molecules dissociate.</text>
</comment>
<dbReference type="InterPro" id="IPR003439">
    <property type="entry name" value="ABC_transporter-like_ATP-bd"/>
</dbReference>
<dbReference type="NCBIfam" id="NF001503">
    <property type="entry name" value="PRK00349.1"/>
    <property type="match status" value="1"/>
</dbReference>
<dbReference type="Pfam" id="PF17760">
    <property type="entry name" value="UvrA_inter"/>
    <property type="match status" value="1"/>
</dbReference>
<evidence type="ECO:0000256" key="9">
    <source>
        <dbReference type="ARBA" id="ARBA00022833"/>
    </source>
</evidence>
<keyword evidence="11 17" id="KW-0267">Excision nuclease</keyword>
<evidence type="ECO:0000256" key="18">
    <source>
        <dbReference type="SAM" id="MobiDB-lite"/>
    </source>
</evidence>
<evidence type="ECO:0000259" key="19">
    <source>
        <dbReference type="PROSITE" id="PS50893"/>
    </source>
</evidence>
<keyword evidence="4 17" id="KW-0677">Repeat</keyword>
<evidence type="ECO:0000256" key="3">
    <source>
        <dbReference type="ARBA" id="ARBA00022723"/>
    </source>
</evidence>
<evidence type="ECO:0000256" key="11">
    <source>
        <dbReference type="ARBA" id="ARBA00022881"/>
    </source>
</evidence>
<dbReference type="Proteomes" id="UP000269134">
    <property type="component" value="Unassembled WGS sequence"/>
</dbReference>
<keyword evidence="13 17" id="KW-0234">DNA repair</keyword>
<protein>
    <recommendedName>
        <fullName evidence="15 17">UvrABC system protein A</fullName>
        <shortName evidence="17">UvrA protein</shortName>
    </recommendedName>
    <alternativeName>
        <fullName evidence="16 17">Excinuclease ABC subunit A</fullName>
    </alternativeName>
</protein>
<evidence type="ECO:0000256" key="12">
    <source>
        <dbReference type="ARBA" id="ARBA00023125"/>
    </source>
</evidence>
<dbReference type="InterPro" id="IPR013815">
    <property type="entry name" value="ATP_grasp_subdomain_1"/>
</dbReference>
<evidence type="ECO:0000313" key="21">
    <source>
        <dbReference type="Proteomes" id="UP000269134"/>
    </source>
</evidence>
<evidence type="ECO:0000256" key="4">
    <source>
        <dbReference type="ARBA" id="ARBA00022737"/>
    </source>
</evidence>